<proteinExistence type="predicted"/>
<protein>
    <submittedName>
        <fullName evidence="1">Uncharacterized protein</fullName>
    </submittedName>
</protein>
<reference evidence="1 2" key="1">
    <citation type="journal article" date="2018" name="Nat. Genet.">
        <title>The Rosa genome provides new insights in the design of modern roses.</title>
        <authorList>
            <person name="Bendahmane M."/>
        </authorList>
    </citation>
    <scope>NUCLEOTIDE SEQUENCE [LARGE SCALE GENOMIC DNA]</scope>
    <source>
        <strain evidence="2">cv. Old Blush</strain>
    </source>
</reference>
<keyword evidence="2" id="KW-1185">Reference proteome</keyword>
<dbReference type="Proteomes" id="UP000238479">
    <property type="component" value="Chromosome 2"/>
</dbReference>
<dbReference type="EMBL" id="PDCK01000040">
    <property type="protein sequence ID" value="PRQ50114.1"/>
    <property type="molecule type" value="Genomic_DNA"/>
</dbReference>
<evidence type="ECO:0000313" key="1">
    <source>
        <dbReference type="EMBL" id="PRQ50114.1"/>
    </source>
</evidence>
<name>A0A2P6RUL0_ROSCH</name>
<dbReference type="AlphaFoldDB" id="A0A2P6RUL0"/>
<sequence>MAETKRFISSSRLLSLASRALSEIQVENLIDPRESEGIELTRKRMKPDVTVAFVIFPEIAGNLTGVAFGVSDSSFCGRRKLAESLSKTHRSWPETSLERREKMIVDFLL</sequence>
<dbReference type="Gramene" id="PRQ50114">
    <property type="protein sequence ID" value="PRQ50114"/>
    <property type="gene ID" value="RchiOBHm_Chr2g0129501"/>
</dbReference>
<accession>A0A2P6RUL0</accession>
<gene>
    <name evidence="1" type="ORF">RchiOBHm_Chr2g0129501</name>
</gene>
<comment type="caution">
    <text evidence="1">The sequence shown here is derived from an EMBL/GenBank/DDBJ whole genome shotgun (WGS) entry which is preliminary data.</text>
</comment>
<organism evidence="1 2">
    <name type="scientific">Rosa chinensis</name>
    <name type="common">China rose</name>
    <dbReference type="NCBI Taxonomy" id="74649"/>
    <lineage>
        <taxon>Eukaryota</taxon>
        <taxon>Viridiplantae</taxon>
        <taxon>Streptophyta</taxon>
        <taxon>Embryophyta</taxon>
        <taxon>Tracheophyta</taxon>
        <taxon>Spermatophyta</taxon>
        <taxon>Magnoliopsida</taxon>
        <taxon>eudicotyledons</taxon>
        <taxon>Gunneridae</taxon>
        <taxon>Pentapetalae</taxon>
        <taxon>rosids</taxon>
        <taxon>fabids</taxon>
        <taxon>Rosales</taxon>
        <taxon>Rosaceae</taxon>
        <taxon>Rosoideae</taxon>
        <taxon>Rosoideae incertae sedis</taxon>
        <taxon>Rosa</taxon>
    </lineage>
</organism>
<evidence type="ECO:0000313" key="2">
    <source>
        <dbReference type="Proteomes" id="UP000238479"/>
    </source>
</evidence>